<dbReference type="STRING" id="1230338.MOMA_00580"/>
<keyword evidence="2" id="KW-0997">Cell inner membrane</keyword>
<evidence type="ECO:0000256" key="1">
    <source>
        <dbReference type="ARBA" id="ARBA00022475"/>
    </source>
</evidence>
<keyword evidence="4" id="KW-1133">Transmembrane helix</keyword>
<protein>
    <recommendedName>
        <fullName evidence="8">Lipopolysaccharide export system protein LptC</fullName>
    </recommendedName>
</protein>
<dbReference type="eggNOG" id="COG3117">
    <property type="taxonomic scope" value="Bacteria"/>
</dbReference>
<evidence type="ECO:0000256" key="2">
    <source>
        <dbReference type="ARBA" id="ARBA00022519"/>
    </source>
</evidence>
<dbReference type="OrthoDB" id="6647620at2"/>
<gene>
    <name evidence="6" type="ORF">MOMA_00580</name>
</gene>
<dbReference type="Gene3D" id="2.60.450.10">
    <property type="entry name" value="Lipopolysaccharide (LPS) transport protein A like domain"/>
    <property type="match status" value="1"/>
</dbReference>
<dbReference type="EMBL" id="ANIN01000001">
    <property type="protein sequence ID" value="ELA08862.1"/>
    <property type="molecule type" value="Genomic_DNA"/>
</dbReference>
<dbReference type="Pfam" id="PF06835">
    <property type="entry name" value="LptC"/>
    <property type="match status" value="1"/>
</dbReference>
<evidence type="ECO:0000313" key="6">
    <source>
        <dbReference type="EMBL" id="ELA08862.1"/>
    </source>
</evidence>
<keyword evidence="5" id="KW-0472">Membrane</keyword>
<comment type="caution">
    <text evidence="6">The sequence shown here is derived from an EMBL/GenBank/DDBJ whole genome shotgun (WGS) entry which is preliminary data.</text>
</comment>
<dbReference type="InterPro" id="IPR052363">
    <property type="entry name" value="LPS_export_LptC"/>
</dbReference>
<dbReference type="GO" id="GO:0015221">
    <property type="term" value="F:lipopolysaccharide transmembrane transporter activity"/>
    <property type="evidence" value="ECO:0007669"/>
    <property type="project" value="InterPro"/>
</dbReference>
<dbReference type="InterPro" id="IPR010664">
    <property type="entry name" value="LipoPS_assembly_LptC-rel"/>
</dbReference>
<accession>L2F745</accession>
<organism evidence="6 7">
    <name type="scientific">Moraxella macacae 0408225</name>
    <dbReference type="NCBI Taxonomy" id="1230338"/>
    <lineage>
        <taxon>Bacteria</taxon>
        <taxon>Pseudomonadati</taxon>
        <taxon>Pseudomonadota</taxon>
        <taxon>Gammaproteobacteria</taxon>
        <taxon>Moraxellales</taxon>
        <taxon>Moraxellaceae</taxon>
        <taxon>Moraxella</taxon>
    </lineage>
</organism>
<dbReference type="AlphaFoldDB" id="L2F745"/>
<dbReference type="GO" id="GO:0005886">
    <property type="term" value="C:plasma membrane"/>
    <property type="evidence" value="ECO:0007669"/>
    <property type="project" value="InterPro"/>
</dbReference>
<dbReference type="PANTHER" id="PTHR37481:SF1">
    <property type="entry name" value="LIPOPOLYSACCHARIDE EXPORT SYSTEM PROTEIN LPTC"/>
    <property type="match status" value="1"/>
</dbReference>
<keyword evidence="1" id="KW-1003">Cell membrane</keyword>
<reference evidence="6 7" key="1">
    <citation type="journal article" date="2013" name="Genome Announc.">
        <title>Genome Sequence of Moraxella macacae 0408225, a Novel Bacterial Species Isolated from a Cynomolgus Macaque with Epistaxis.</title>
        <authorList>
            <person name="Ladner J.T."/>
            <person name="Whitehouse C.A."/>
            <person name="Koroleva G.I."/>
            <person name="Palacios G.F."/>
        </authorList>
    </citation>
    <scope>NUCLEOTIDE SEQUENCE [LARGE SCALE GENOMIC DNA]</scope>
    <source>
        <strain evidence="6 7">0408225</strain>
    </source>
</reference>
<keyword evidence="3" id="KW-0812">Transmembrane</keyword>
<proteinExistence type="predicted"/>
<evidence type="ECO:0000256" key="5">
    <source>
        <dbReference type="ARBA" id="ARBA00023136"/>
    </source>
</evidence>
<dbReference type="NCBIfam" id="TIGR04409">
    <property type="entry name" value="LptC_YrbK"/>
    <property type="match status" value="1"/>
</dbReference>
<evidence type="ECO:0000256" key="3">
    <source>
        <dbReference type="ARBA" id="ARBA00022692"/>
    </source>
</evidence>
<evidence type="ECO:0008006" key="8">
    <source>
        <dbReference type="Google" id="ProtNLM"/>
    </source>
</evidence>
<dbReference type="InterPro" id="IPR026265">
    <property type="entry name" value="LptC"/>
</dbReference>
<evidence type="ECO:0000256" key="4">
    <source>
        <dbReference type="ARBA" id="ARBA00022989"/>
    </source>
</evidence>
<dbReference type="PATRIC" id="fig|1230338.3.peg.118"/>
<sequence length="192" mass="21261">MSTKTLLILGLMCIAIAGYFYQSSDSSLATLELKASDIDYEAGKIEAVQTDATGAVSYRMTADGVTHYQNTRFAVLDKPTITLYNQANKTAKITAGQATLDEVQQIVRLTNRVMVVNWQNPSNSSNPSSQPIWFTTEQMLGNLKTKQVMSDHKVQVNQAGNVFNAQKMFGNIATGEYQFDKVEMTFLPNQNN</sequence>
<dbReference type="RefSeq" id="WP_009501238.1">
    <property type="nucleotide sequence ID" value="NZ_ANIN01000001.1"/>
</dbReference>
<dbReference type="GO" id="GO:0017089">
    <property type="term" value="F:glycolipid transfer activity"/>
    <property type="evidence" value="ECO:0007669"/>
    <property type="project" value="TreeGrafter"/>
</dbReference>
<evidence type="ECO:0000313" key="7">
    <source>
        <dbReference type="Proteomes" id="UP000023795"/>
    </source>
</evidence>
<dbReference type="Proteomes" id="UP000023795">
    <property type="component" value="Unassembled WGS sequence"/>
</dbReference>
<keyword evidence="7" id="KW-1185">Reference proteome</keyword>
<dbReference type="PANTHER" id="PTHR37481">
    <property type="entry name" value="LIPOPOLYSACCHARIDE EXPORT SYSTEM PROTEIN LPTC"/>
    <property type="match status" value="1"/>
</dbReference>
<name>L2F745_9GAMM</name>
<dbReference type="GO" id="GO:0030288">
    <property type="term" value="C:outer membrane-bounded periplasmic space"/>
    <property type="evidence" value="ECO:0007669"/>
    <property type="project" value="TreeGrafter"/>
</dbReference>